<feature type="region of interest" description="Disordered" evidence="1">
    <location>
        <begin position="148"/>
        <end position="202"/>
    </location>
</feature>
<protein>
    <submittedName>
        <fullName evidence="3">Uncharacterized protein</fullName>
    </submittedName>
</protein>
<feature type="compositionally biased region" description="Polar residues" evidence="1">
    <location>
        <begin position="175"/>
        <end position="202"/>
    </location>
</feature>
<dbReference type="EMBL" id="CAIIXF020000009">
    <property type="protein sequence ID" value="CAH1793877.1"/>
    <property type="molecule type" value="Genomic_DNA"/>
</dbReference>
<keyword evidence="2" id="KW-1133">Transmembrane helix</keyword>
<evidence type="ECO:0000313" key="4">
    <source>
        <dbReference type="Proteomes" id="UP000749559"/>
    </source>
</evidence>
<feature type="compositionally biased region" description="Basic and acidic residues" evidence="1">
    <location>
        <begin position="341"/>
        <end position="353"/>
    </location>
</feature>
<reference evidence="3" key="1">
    <citation type="submission" date="2022-03" db="EMBL/GenBank/DDBJ databases">
        <authorList>
            <person name="Martin C."/>
        </authorList>
    </citation>
    <scope>NUCLEOTIDE SEQUENCE</scope>
</reference>
<dbReference type="Gene3D" id="2.60.120.740">
    <property type="match status" value="1"/>
</dbReference>
<feature type="compositionally biased region" description="Polar residues" evidence="1">
    <location>
        <begin position="435"/>
        <end position="455"/>
    </location>
</feature>
<dbReference type="CDD" id="cd22823">
    <property type="entry name" value="Gal_Rha_Lectin"/>
    <property type="match status" value="1"/>
</dbReference>
<sequence length="455" mass="50441">CNCNQLIPKTEWAGEIKDCNGKNNCQIRNEYFCDDCIDECPNFGRICYKCCKTVRQCIGNLMTLECGGVYINIIAVMHGRTPKRQCPNGRVRCQIESSKRLGNLKKDCDDQAMCIIKATPGGRCDGKSTNYEQILYECVPRPTTIISTSSRRQQTTQGTTPFQKTESPTEKIVTGTETIARQASAETSSASTPNDGSTMTEDTPITFDEITIKPDTTTNKESTLKQQGSEIITIVVPSILGVLILLAIIVLLVVYHIRRKKGSTKEKENQSDNDHTYANAAFTKNLNDASDKGMKVKLNIAVVEPMKSLGNNFNDPDLIQNDIYSSDIDSKENGQSYHHKSSLESKKHQHESSTDDYSLEGEPENAVYALPDGDTSDLEIQEMNKKISITDQNLYYETPEDVTSIDDQSKQTTDQPSLPQNKVFAAADDIGENPYYSTPATDASPRSITLNGMNE</sequence>
<feature type="non-terminal residue" evidence="3">
    <location>
        <position position="455"/>
    </location>
</feature>
<comment type="caution">
    <text evidence="3">The sequence shown here is derived from an EMBL/GenBank/DDBJ whole genome shotgun (WGS) entry which is preliminary data.</text>
</comment>
<feature type="transmembrane region" description="Helical" evidence="2">
    <location>
        <begin position="231"/>
        <end position="257"/>
    </location>
</feature>
<feature type="non-terminal residue" evidence="3">
    <location>
        <position position="1"/>
    </location>
</feature>
<dbReference type="InterPro" id="IPR043159">
    <property type="entry name" value="Lectin_gal-bd_sf"/>
</dbReference>
<dbReference type="AlphaFoldDB" id="A0A8J1UKV2"/>
<keyword evidence="2" id="KW-0472">Membrane</keyword>
<feature type="region of interest" description="Disordered" evidence="1">
    <location>
        <begin position="327"/>
        <end position="361"/>
    </location>
</feature>
<name>A0A8J1UKV2_OWEFU</name>
<keyword evidence="4" id="KW-1185">Reference proteome</keyword>
<gene>
    <name evidence="3" type="ORF">OFUS_LOCUS18668</name>
</gene>
<evidence type="ECO:0000256" key="1">
    <source>
        <dbReference type="SAM" id="MobiDB-lite"/>
    </source>
</evidence>
<accession>A0A8J1UKV2</accession>
<dbReference type="Proteomes" id="UP000749559">
    <property type="component" value="Unassembled WGS sequence"/>
</dbReference>
<organism evidence="3 4">
    <name type="scientific">Owenia fusiformis</name>
    <name type="common">Polychaete worm</name>
    <dbReference type="NCBI Taxonomy" id="6347"/>
    <lineage>
        <taxon>Eukaryota</taxon>
        <taxon>Metazoa</taxon>
        <taxon>Spiralia</taxon>
        <taxon>Lophotrochozoa</taxon>
        <taxon>Annelida</taxon>
        <taxon>Polychaeta</taxon>
        <taxon>Sedentaria</taxon>
        <taxon>Canalipalpata</taxon>
        <taxon>Sabellida</taxon>
        <taxon>Oweniida</taxon>
        <taxon>Oweniidae</taxon>
        <taxon>Owenia</taxon>
    </lineage>
</organism>
<evidence type="ECO:0000256" key="2">
    <source>
        <dbReference type="SAM" id="Phobius"/>
    </source>
</evidence>
<evidence type="ECO:0000313" key="3">
    <source>
        <dbReference type="EMBL" id="CAH1793877.1"/>
    </source>
</evidence>
<keyword evidence="2" id="KW-0812">Transmembrane</keyword>
<proteinExistence type="predicted"/>
<feature type="compositionally biased region" description="Low complexity" evidence="1">
    <location>
        <begin position="148"/>
        <end position="161"/>
    </location>
</feature>
<feature type="region of interest" description="Disordered" evidence="1">
    <location>
        <begin position="431"/>
        <end position="455"/>
    </location>
</feature>